<dbReference type="OrthoDB" id="5240986at2759"/>
<reference evidence="2 3" key="1">
    <citation type="submission" date="2018-08" db="EMBL/GenBank/DDBJ databases">
        <title>Draft genome of the lignicolous fungus Coniochaeta pulveracea.</title>
        <authorList>
            <person name="Borstlap C.J."/>
            <person name="De Witt R.N."/>
            <person name="Botha A."/>
            <person name="Volschenk H."/>
        </authorList>
    </citation>
    <scope>NUCLEOTIDE SEQUENCE [LARGE SCALE GENOMIC DNA]</scope>
    <source>
        <strain evidence="2 3">CAB683</strain>
    </source>
</reference>
<name>A0A420Y8C0_9PEZI</name>
<evidence type="ECO:0000313" key="3">
    <source>
        <dbReference type="Proteomes" id="UP000275385"/>
    </source>
</evidence>
<organism evidence="2 3">
    <name type="scientific">Coniochaeta pulveracea</name>
    <dbReference type="NCBI Taxonomy" id="177199"/>
    <lineage>
        <taxon>Eukaryota</taxon>
        <taxon>Fungi</taxon>
        <taxon>Dikarya</taxon>
        <taxon>Ascomycota</taxon>
        <taxon>Pezizomycotina</taxon>
        <taxon>Sordariomycetes</taxon>
        <taxon>Sordariomycetidae</taxon>
        <taxon>Coniochaetales</taxon>
        <taxon>Coniochaetaceae</taxon>
        <taxon>Coniochaeta</taxon>
    </lineage>
</organism>
<dbReference type="EMBL" id="QVQW01000034">
    <property type="protein sequence ID" value="RKU44129.1"/>
    <property type="molecule type" value="Genomic_DNA"/>
</dbReference>
<protein>
    <submittedName>
        <fullName evidence="2">Uncharacterized protein</fullName>
    </submittedName>
</protein>
<feature type="region of interest" description="Disordered" evidence="1">
    <location>
        <begin position="110"/>
        <end position="143"/>
    </location>
</feature>
<keyword evidence="3" id="KW-1185">Reference proteome</keyword>
<gene>
    <name evidence="2" type="ORF">DL546_004107</name>
</gene>
<proteinExistence type="predicted"/>
<accession>A0A420Y8C0</accession>
<feature type="compositionally biased region" description="Polar residues" evidence="1">
    <location>
        <begin position="117"/>
        <end position="126"/>
    </location>
</feature>
<dbReference type="AlphaFoldDB" id="A0A420Y8C0"/>
<feature type="region of interest" description="Disordered" evidence="1">
    <location>
        <begin position="372"/>
        <end position="397"/>
    </location>
</feature>
<dbReference type="Proteomes" id="UP000275385">
    <property type="component" value="Unassembled WGS sequence"/>
</dbReference>
<evidence type="ECO:0000256" key="1">
    <source>
        <dbReference type="SAM" id="MobiDB-lite"/>
    </source>
</evidence>
<comment type="caution">
    <text evidence="2">The sequence shown here is derived from an EMBL/GenBank/DDBJ whole genome shotgun (WGS) entry which is preliminary data.</text>
</comment>
<feature type="region of interest" description="Disordered" evidence="1">
    <location>
        <begin position="274"/>
        <end position="302"/>
    </location>
</feature>
<evidence type="ECO:0000313" key="2">
    <source>
        <dbReference type="EMBL" id="RKU44129.1"/>
    </source>
</evidence>
<sequence>MPRSLTIQIQPGNREVQIDHPELLQQRSVVLRNEIRRARGGQAITLTAHNPVTSVHSLEYVLESLQHDSAEAGGEECDAKALAEVCNILMELQCNPRPFEALWHKVHPRSSLEPLPKSNNPRSSQRSLEESRASSSDGAEGARCWRTKLPSHARSTAGQLATAALVLGQREAFELELSILVWADPELRTCIPELSDLKSMRLKEKKAIFQVVKDEVTRLLLQQDTAMGKDIAQKLQEKGLGDMSRSWEYNCTLYPSLQIWNPYKLIREFERAIKPPDPTPPAPASITSSHGYRNDPRYGPSLDGVREAMERGIGRMLRRTSGTNSYAATVEEIFDKVETRVRLNQRSLAEKIMGKRNDKVAGWLAELEVRLAPPRRPPRNGVPVREHDDPRLPNGYR</sequence>